<dbReference type="InterPro" id="IPR004449">
    <property type="entry name" value="SixA"/>
</dbReference>
<protein>
    <submittedName>
        <fullName evidence="1">Phosphohistidine phosphatase SixA</fullName>
    </submittedName>
</protein>
<dbReference type="GO" id="GO:0101006">
    <property type="term" value="F:protein histidine phosphatase activity"/>
    <property type="evidence" value="ECO:0007669"/>
    <property type="project" value="InterPro"/>
</dbReference>
<dbReference type="EMBL" id="MLFS01000052">
    <property type="protein sequence ID" value="ORM71300.1"/>
    <property type="molecule type" value="Genomic_DNA"/>
</dbReference>
<dbReference type="InterPro" id="IPR029033">
    <property type="entry name" value="His_PPase_superfam"/>
</dbReference>
<gene>
    <name evidence="1" type="ORF">HA48_16470</name>
</gene>
<sequence length="160" mass="17040">MQVFIMRHGDAALEAASDAVRPLTLCGCDESRQMASWLNSKTPEIDKVLVSPYLRAGQTLATVREALKLPEGQEVLPELTPGGDPGMVACHLQALAIQGVHAVLVISHLPLVGYLVSELCPHEAPPMFATSAIASVNFDADACEGKLEWQVSPSKLAKAI</sequence>
<dbReference type="SUPFAM" id="SSF53254">
    <property type="entry name" value="Phosphoglycerate mutase-like"/>
    <property type="match status" value="1"/>
</dbReference>
<dbReference type="Proteomes" id="UP000193104">
    <property type="component" value="Unassembled WGS sequence"/>
</dbReference>
<proteinExistence type="predicted"/>
<dbReference type="CDD" id="cd07067">
    <property type="entry name" value="HP_PGM_like"/>
    <property type="match status" value="1"/>
</dbReference>
<organism evidence="1 2">
    <name type="scientific">Pantoea wallisii</name>
    <dbReference type="NCBI Taxonomy" id="1076551"/>
    <lineage>
        <taxon>Bacteria</taxon>
        <taxon>Pseudomonadati</taxon>
        <taxon>Pseudomonadota</taxon>
        <taxon>Gammaproteobacteria</taxon>
        <taxon>Enterobacterales</taxon>
        <taxon>Erwiniaceae</taxon>
        <taxon>Pantoea</taxon>
    </lineage>
</organism>
<dbReference type="STRING" id="1076551.HA48_16470"/>
<dbReference type="NCBIfam" id="TIGR00249">
    <property type="entry name" value="sixA"/>
    <property type="match status" value="1"/>
</dbReference>
<evidence type="ECO:0000313" key="2">
    <source>
        <dbReference type="Proteomes" id="UP000193104"/>
    </source>
</evidence>
<dbReference type="OrthoDB" id="92610at2"/>
<name>A0A1X1D406_9GAMM</name>
<accession>A0A1X1D406</accession>
<dbReference type="Gene3D" id="3.40.50.1240">
    <property type="entry name" value="Phosphoglycerate mutase-like"/>
    <property type="match status" value="1"/>
</dbReference>
<dbReference type="GO" id="GO:0005737">
    <property type="term" value="C:cytoplasm"/>
    <property type="evidence" value="ECO:0007669"/>
    <property type="project" value="InterPro"/>
</dbReference>
<evidence type="ECO:0000313" key="1">
    <source>
        <dbReference type="EMBL" id="ORM71300.1"/>
    </source>
</evidence>
<dbReference type="InterPro" id="IPR013078">
    <property type="entry name" value="His_Pase_superF_clade-1"/>
</dbReference>
<reference evidence="1 2" key="1">
    <citation type="journal article" date="2017" name="Antonie Van Leeuwenhoek">
        <title>Phylogenomic resolution of the bacterial genus Pantoea and its relationship with Erwinia and Tatumella.</title>
        <authorList>
            <person name="Palmer M."/>
            <person name="Steenkamp E.T."/>
            <person name="Coetzee M.P."/>
            <person name="Chan W.Y."/>
            <person name="van Zyl E."/>
            <person name="De Maayer P."/>
            <person name="Coutinho T.A."/>
            <person name="Blom J."/>
            <person name="Smits T.H."/>
            <person name="Duffy B."/>
            <person name="Venter S.N."/>
        </authorList>
    </citation>
    <scope>NUCLEOTIDE SEQUENCE [LARGE SCALE GENOMIC DNA]</scope>
    <source>
        <strain evidence="1 2">LMG 26277</strain>
    </source>
</reference>
<dbReference type="RefSeq" id="WP_128602336.1">
    <property type="nucleotide sequence ID" value="NZ_MLFS01000052.1"/>
</dbReference>
<comment type="caution">
    <text evidence="1">The sequence shown here is derived from an EMBL/GenBank/DDBJ whole genome shotgun (WGS) entry which is preliminary data.</text>
</comment>
<keyword evidence="2" id="KW-1185">Reference proteome</keyword>
<dbReference type="AlphaFoldDB" id="A0A1X1D406"/>